<dbReference type="Proteomes" id="UP000182248">
    <property type="component" value="Unassembled WGS sequence"/>
</dbReference>
<dbReference type="InterPro" id="IPR018060">
    <property type="entry name" value="HTH_AraC"/>
</dbReference>
<dbReference type="SMART" id="SM00342">
    <property type="entry name" value="HTH_ARAC"/>
    <property type="match status" value="1"/>
</dbReference>
<name>A0A1K1NMY3_9FLAO</name>
<evidence type="ECO:0000256" key="2">
    <source>
        <dbReference type="ARBA" id="ARBA00023125"/>
    </source>
</evidence>
<feature type="domain" description="HTH araC/xylS-type" evidence="4">
    <location>
        <begin position="78"/>
        <end position="176"/>
    </location>
</feature>
<dbReference type="PANTHER" id="PTHR43280">
    <property type="entry name" value="ARAC-FAMILY TRANSCRIPTIONAL REGULATOR"/>
    <property type="match status" value="1"/>
</dbReference>
<evidence type="ECO:0000313" key="5">
    <source>
        <dbReference type="EMBL" id="SFW36627.1"/>
    </source>
</evidence>
<keyword evidence="1" id="KW-0805">Transcription regulation</keyword>
<dbReference type="InterPro" id="IPR009057">
    <property type="entry name" value="Homeodomain-like_sf"/>
</dbReference>
<dbReference type="Gene3D" id="3.30.70.100">
    <property type="match status" value="1"/>
</dbReference>
<proteinExistence type="predicted"/>
<accession>A0A1K1NMY3</accession>
<gene>
    <name evidence="5" type="ORF">SAMN02927921_01345</name>
</gene>
<evidence type="ECO:0000256" key="1">
    <source>
        <dbReference type="ARBA" id="ARBA00023015"/>
    </source>
</evidence>
<keyword evidence="3" id="KW-0804">Transcription</keyword>
<sequence length="187" mass="21701">MKLHIKNMVCSRCKMIVRSELEKLGLEPVSVELGEVKLSSDISKERKSEVERMLQHYGFALIDDKKSRLIEKVKNRIIALVHGLEKDFPKTNLSGYLSAELHHDYTYLSNIFTQTEGTTIEKYFIAQRIERAKELLVYDELSLSEIAFLLHYSSVAHLSRQFKKVTGLTPSHFKKLGEHRRKPLEEI</sequence>
<dbReference type="Gene3D" id="1.10.10.60">
    <property type="entry name" value="Homeodomain-like"/>
    <property type="match status" value="2"/>
</dbReference>
<dbReference type="OrthoDB" id="952277at2"/>
<dbReference type="AlphaFoldDB" id="A0A1K1NMY3"/>
<dbReference type="RefSeq" id="WP_072316591.1">
    <property type="nucleotide sequence ID" value="NZ_FPJE01000006.1"/>
</dbReference>
<dbReference type="PROSITE" id="PS01124">
    <property type="entry name" value="HTH_ARAC_FAMILY_2"/>
    <property type="match status" value="1"/>
</dbReference>
<evidence type="ECO:0000256" key="3">
    <source>
        <dbReference type="ARBA" id="ARBA00023163"/>
    </source>
</evidence>
<keyword evidence="6" id="KW-1185">Reference proteome</keyword>
<protein>
    <submittedName>
        <fullName evidence="5">Transcriptional regulator, AraC family</fullName>
    </submittedName>
</protein>
<evidence type="ECO:0000313" key="6">
    <source>
        <dbReference type="Proteomes" id="UP000182248"/>
    </source>
</evidence>
<dbReference type="Pfam" id="PF12833">
    <property type="entry name" value="HTH_18"/>
    <property type="match status" value="1"/>
</dbReference>
<dbReference type="STRING" id="1150368.SAMN02927921_01345"/>
<dbReference type="GO" id="GO:0003700">
    <property type="term" value="F:DNA-binding transcription factor activity"/>
    <property type="evidence" value="ECO:0007669"/>
    <property type="project" value="InterPro"/>
</dbReference>
<dbReference type="SUPFAM" id="SSF46689">
    <property type="entry name" value="Homeodomain-like"/>
    <property type="match status" value="1"/>
</dbReference>
<keyword evidence="2" id="KW-0238">DNA-binding</keyword>
<dbReference type="EMBL" id="FPJE01000006">
    <property type="protein sequence ID" value="SFW36627.1"/>
    <property type="molecule type" value="Genomic_DNA"/>
</dbReference>
<dbReference type="PANTHER" id="PTHR43280:SF28">
    <property type="entry name" value="HTH-TYPE TRANSCRIPTIONAL ACTIVATOR RHAS"/>
    <property type="match status" value="1"/>
</dbReference>
<organism evidence="5 6">
    <name type="scientific">Sinomicrobium oceani</name>
    <dbReference type="NCBI Taxonomy" id="1150368"/>
    <lineage>
        <taxon>Bacteria</taxon>
        <taxon>Pseudomonadati</taxon>
        <taxon>Bacteroidota</taxon>
        <taxon>Flavobacteriia</taxon>
        <taxon>Flavobacteriales</taxon>
        <taxon>Flavobacteriaceae</taxon>
        <taxon>Sinomicrobium</taxon>
    </lineage>
</organism>
<reference evidence="5 6" key="1">
    <citation type="submission" date="2016-11" db="EMBL/GenBank/DDBJ databases">
        <authorList>
            <person name="Jaros S."/>
            <person name="Januszkiewicz K."/>
            <person name="Wedrychowicz H."/>
        </authorList>
    </citation>
    <scope>NUCLEOTIDE SEQUENCE [LARGE SCALE GENOMIC DNA]</scope>
    <source>
        <strain evidence="5 6">CGMCC 1.12145</strain>
    </source>
</reference>
<dbReference type="GO" id="GO:0043565">
    <property type="term" value="F:sequence-specific DNA binding"/>
    <property type="evidence" value="ECO:0007669"/>
    <property type="project" value="InterPro"/>
</dbReference>
<evidence type="ECO:0000259" key="4">
    <source>
        <dbReference type="PROSITE" id="PS01124"/>
    </source>
</evidence>